<evidence type="ECO:0000313" key="3">
    <source>
        <dbReference type="RefSeq" id="XP_014480549.1"/>
    </source>
</evidence>
<evidence type="ECO:0000313" key="7">
    <source>
        <dbReference type="RefSeq" id="XP_014480554.1"/>
    </source>
</evidence>
<gene>
    <name evidence="3 4 5 6 7" type="primary">LOC106747496</name>
</gene>
<dbReference type="Proteomes" id="UP000515204">
    <property type="component" value="Unplaced"/>
</dbReference>
<feature type="chain" id="PRO_5044646785" evidence="1">
    <location>
        <begin position="20"/>
        <end position="261"/>
    </location>
</feature>
<dbReference type="RefSeq" id="XP_014480550.1">
    <property type="nucleotide sequence ID" value="XM_014625064.1"/>
</dbReference>
<dbReference type="RefSeq" id="XP_014480553.1">
    <property type="nucleotide sequence ID" value="XM_014625067.1"/>
</dbReference>
<dbReference type="PROSITE" id="PS51257">
    <property type="entry name" value="PROKAR_LIPOPROTEIN"/>
    <property type="match status" value="1"/>
</dbReference>
<dbReference type="KEGG" id="dqu:106747496"/>
<accession>A0A6P3XQP6</accession>
<keyword evidence="2" id="KW-1185">Reference proteome</keyword>
<protein>
    <submittedName>
        <fullName evidence="3 4">Uncharacterized protein LOC106747496</fullName>
    </submittedName>
</protein>
<keyword evidence="1" id="KW-0732">Signal</keyword>
<feature type="signal peptide" evidence="1">
    <location>
        <begin position="1"/>
        <end position="19"/>
    </location>
</feature>
<proteinExistence type="predicted"/>
<evidence type="ECO:0000256" key="1">
    <source>
        <dbReference type="SAM" id="SignalP"/>
    </source>
</evidence>
<evidence type="ECO:0000313" key="5">
    <source>
        <dbReference type="RefSeq" id="XP_014480552.1"/>
    </source>
</evidence>
<evidence type="ECO:0000313" key="2">
    <source>
        <dbReference type="Proteomes" id="UP000515204"/>
    </source>
</evidence>
<evidence type="ECO:0000313" key="4">
    <source>
        <dbReference type="RefSeq" id="XP_014480550.1"/>
    </source>
</evidence>
<dbReference type="OrthoDB" id="6082634at2759"/>
<name>A0A6P3XQP6_DINQU</name>
<reference evidence="3 4" key="1">
    <citation type="submission" date="2025-04" db="UniProtKB">
        <authorList>
            <consortium name="RefSeq"/>
        </authorList>
    </citation>
    <scope>IDENTIFICATION</scope>
</reference>
<dbReference type="AlphaFoldDB" id="A0A6P3XQP6"/>
<dbReference type="RefSeq" id="XP_014480552.1">
    <property type="nucleotide sequence ID" value="XM_014625066.1"/>
</dbReference>
<sequence length="261" mass="30659">MYRSGLFIWCALLLTAACAMENPGWSLREWKDTAQHDSRVNFVSTLNHDKNAKRSDEISHEYRSDYIKDIQEEGNLNMLAEIRANFMKIDDRDNHIILDGLYPEYYKNFLNKRNNTVNICCSIGYRMTLDYTCVPDNNRDYIFPIVYGTNNTVNELFQLTVWDPCKIFTKNIRLLYDRDIDEYYMYEVLTNGSVLLLYHNILVSPSFYCFTVISKNKYELVVCAFTNYENQIKSSNENTKYNRGILICLTVSLLSLLLTFV</sequence>
<evidence type="ECO:0000313" key="6">
    <source>
        <dbReference type="RefSeq" id="XP_014480553.1"/>
    </source>
</evidence>
<organism evidence="2 5">
    <name type="scientific">Dinoponera quadriceps</name>
    <name type="common">South American ant</name>
    <dbReference type="NCBI Taxonomy" id="609295"/>
    <lineage>
        <taxon>Eukaryota</taxon>
        <taxon>Metazoa</taxon>
        <taxon>Ecdysozoa</taxon>
        <taxon>Arthropoda</taxon>
        <taxon>Hexapoda</taxon>
        <taxon>Insecta</taxon>
        <taxon>Pterygota</taxon>
        <taxon>Neoptera</taxon>
        <taxon>Endopterygota</taxon>
        <taxon>Hymenoptera</taxon>
        <taxon>Apocrita</taxon>
        <taxon>Aculeata</taxon>
        <taxon>Formicoidea</taxon>
        <taxon>Formicidae</taxon>
        <taxon>Ponerinae</taxon>
        <taxon>Ponerini</taxon>
        <taxon>Dinoponera</taxon>
    </lineage>
</organism>
<dbReference type="RefSeq" id="XP_014480549.1">
    <property type="nucleotide sequence ID" value="XM_014625063.1"/>
</dbReference>
<dbReference type="RefSeq" id="XP_014480554.1">
    <property type="nucleotide sequence ID" value="XM_014625068.1"/>
</dbReference>
<dbReference type="GeneID" id="106747496"/>